<dbReference type="PROSITE" id="PS51257">
    <property type="entry name" value="PROKAR_LIPOPROTEIN"/>
    <property type="match status" value="1"/>
</dbReference>
<proteinExistence type="predicted"/>
<keyword evidence="2" id="KW-1185">Reference proteome</keyword>
<dbReference type="Proteomes" id="UP001303222">
    <property type="component" value="Unassembled WGS sequence"/>
</dbReference>
<organism evidence="1 2">
    <name type="scientific">Pseudoneurospora amorphoporcata</name>
    <dbReference type="NCBI Taxonomy" id="241081"/>
    <lineage>
        <taxon>Eukaryota</taxon>
        <taxon>Fungi</taxon>
        <taxon>Dikarya</taxon>
        <taxon>Ascomycota</taxon>
        <taxon>Pezizomycotina</taxon>
        <taxon>Sordariomycetes</taxon>
        <taxon>Sordariomycetidae</taxon>
        <taxon>Sordariales</taxon>
        <taxon>Sordariaceae</taxon>
        <taxon>Pseudoneurospora</taxon>
    </lineage>
</organism>
<protein>
    <submittedName>
        <fullName evidence="1">Uncharacterized protein</fullName>
    </submittedName>
</protein>
<sequence length="62" mass="7145">MIALTMRLIGLPFQNMNRYQLTSTASSLSCLYQSSQSVRSFVRSFVPFYHSHPELCVPYKPD</sequence>
<dbReference type="EMBL" id="MU859105">
    <property type="protein sequence ID" value="KAK3953440.1"/>
    <property type="molecule type" value="Genomic_DNA"/>
</dbReference>
<evidence type="ECO:0000313" key="1">
    <source>
        <dbReference type="EMBL" id="KAK3953440.1"/>
    </source>
</evidence>
<evidence type="ECO:0000313" key="2">
    <source>
        <dbReference type="Proteomes" id="UP001303222"/>
    </source>
</evidence>
<gene>
    <name evidence="1" type="ORF">QBC32DRAFT_397095</name>
</gene>
<comment type="caution">
    <text evidence="1">The sequence shown here is derived from an EMBL/GenBank/DDBJ whole genome shotgun (WGS) entry which is preliminary data.</text>
</comment>
<accession>A0AAN6NWL0</accession>
<reference evidence="1" key="2">
    <citation type="submission" date="2023-06" db="EMBL/GenBank/DDBJ databases">
        <authorList>
            <consortium name="Lawrence Berkeley National Laboratory"/>
            <person name="Mondo S.J."/>
            <person name="Hensen N."/>
            <person name="Bonometti L."/>
            <person name="Westerberg I."/>
            <person name="Brannstrom I.O."/>
            <person name="Guillou S."/>
            <person name="Cros-Aarteil S."/>
            <person name="Calhoun S."/>
            <person name="Haridas S."/>
            <person name="Kuo A."/>
            <person name="Pangilinan J."/>
            <person name="Riley R."/>
            <person name="Labutti K."/>
            <person name="Andreopoulos B."/>
            <person name="Lipzen A."/>
            <person name="Chen C."/>
            <person name="Yanf M."/>
            <person name="Daum C."/>
            <person name="Ng V."/>
            <person name="Clum A."/>
            <person name="Steindorff A."/>
            <person name="Ohm R."/>
            <person name="Martin F."/>
            <person name="Silar P."/>
            <person name="Natvig D."/>
            <person name="Lalanne C."/>
            <person name="Gautier V."/>
            <person name="Ament-Velasquez S.L."/>
            <person name="Kruys A."/>
            <person name="Hutchinson M.I."/>
            <person name="Powell A.J."/>
            <person name="Barry K."/>
            <person name="Miller A.N."/>
            <person name="Grigoriev I.V."/>
            <person name="Debuchy R."/>
            <person name="Gladieux P."/>
            <person name="Thoren M.H."/>
            <person name="Johannesson H."/>
        </authorList>
    </citation>
    <scope>NUCLEOTIDE SEQUENCE</scope>
    <source>
        <strain evidence="1">CBS 626.80</strain>
    </source>
</reference>
<name>A0AAN6NWL0_9PEZI</name>
<reference evidence="1" key="1">
    <citation type="journal article" date="2023" name="Mol. Phylogenet. Evol.">
        <title>Genome-scale phylogeny and comparative genomics of the fungal order Sordariales.</title>
        <authorList>
            <person name="Hensen N."/>
            <person name="Bonometti L."/>
            <person name="Westerberg I."/>
            <person name="Brannstrom I.O."/>
            <person name="Guillou S."/>
            <person name="Cros-Aarteil S."/>
            <person name="Calhoun S."/>
            <person name="Haridas S."/>
            <person name="Kuo A."/>
            <person name="Mondo S."/>
            <person name="Pangilinan J."/>
            <person name="Riley R."/>
            <person name="LaButti K."/>
            <person name="Andreopoulos B."/>
            <person name="Lipzen A."/>
            <person name="Chen C."/>
            <person name="Yan M."/>
            <person name="Daum C."/>
            <person name="Ng V."/>
            <person name="Clum A."/>
            <person name="Steindorff A."/>
            <person name="Ohm R.A."/>
            <person name="Martin F."/>
            <person name="Silar P."/>
            <person name="Natvig D.O."/>
            <person name="Lalanne C."/>
            <person name="Gautier V."/>
            <person name="Ament-Velasquez S.L."/>
            <person name="Kruys A."/>
            <person name="Hutchinson M.I."/>
            <person name="Powell A.J."/>
            <person name="Barry K."/>
            <person name="Miller A.N."/>
            <person name="Grigoriev I.V."/>
            <person name="Debuchy R."/>
            <person name="Gladieux P."/>
            <person name="Hiltunen Thoren M."/>
            <person name="Johannesson H."/>
        </authorList>
    </citation>
    <scope>NUCLEOTIDE SEQUENCE</scope>
    <source>
        <strain evidence="1">CBS 626.80</strain>
    </source>
</reference>
<dbReference type="AlphaFoldDB" id="A0AAN6NWL0"/>